<dbReference type="HAMAP" id="MF_00859">
    <property type="entry name" value="RuBisCO_S_bact"/>
    <property type="match status" value="1"/>
</dbReference>
<dbReference type="GO" id="GO:0009507">
    <property type="term" value="C:chloroplast"/>
    <property type="evidence" value="ECO:0007669"/>
    <property type="project" value="UniProtKB-SubCell"/>
</dbReference>
<dbReference type="AlphaFoldDB" id="A0A3G1IVP4"/>
<comment type="miscellaneous">
    <text evidence="3">The basic functional RuBisCO is composed of a large chain homodimer in a 'head-to-tail' conformation. In form I RuBisCO this homodimer is arranged in a barrel-like tetramer with the small subunits forming a tetrameric 'cap' on each end of the 'barrel'.</text>
</comment>
<proteinExistence type="inferred from homology"/>
<dbReference type="Gene3D" id="3.30.190.10">
    <property type="entry name" value="Ribulose bisphosphate carboxylase, small subunit"/>
    <property type="match status" value="1"/>
</dbReference>
<dbReference type="EMBL" id="MF167425">
    <property type="protein sequence ID" value="ASQ40102.1"/>
    <property type="molecule type" value="Genomic_DNA"/>
</dbReference>
<name>A0A3G1IVP4_9EUKA</name>
<keyword evidence="2 3" id="KW-0120">Carbon dioxide fixation</keyword>
<comment type="subcellular location">
    <subcellularLocation>
        <location evidence="3">Plastid</location>
        <location evidence="3">Chloroplast</location>
    </subcellularLocation>
</comment>
<dbReference type="RefSeq" id="YP_009546041.1">
    <property type="nucleotide sequence ID" value="NC_040152.1"/>
</dbReference>
<evidence type="ECO:0000256" key="1">
    <source>
        <dbReference type="ARBA" id="ARBA00022567"/>
    </source>
</evidence>
<dbReference type="InterPro" id="IPR000894">
    <property type="entry name" value="RuBisCO_ssu_dom"/>
</dbReference>
<feature type="domain" description="Ribulose bisphosphate carboxylase small subunit" evidence="5">
    <location>
        <begin position="9"/>
        <end position="106"/>
    </location>
</feature>
<organism evidence="6">
    <name type="scientific">Glaucocystis incrassata</name>
    <dbReference type="NCBI Taxonomy" id="1789788"/>
    <lineage>
        <taxon>Eukaryota</taxon>
        <taxon>Glaucocystophyceae</taxon>
        <taxon>Glaucocystales</taxon>
        <taxon>Glaucocystaceae</taxon>
        <taxon>Glaucocystis</taxon>
    </lineage>
</organism>
<dbReference type="InterPro" id="IPR024681">
    <property type="entry name" value="RuBisCO_ssu"/>
</dbReference>
<keyword evidence="4" id="KW-0601">Photorespiration</keyword>
<keyword evidence="4" id="KW-0602">Photosynthesis</keyword>
<sequence length="107" mass="12519">MQVLPIERHFETFSYLPPLSQQQIARQLQYALSNGFVPCIEFSKTANPEELIWTMWKLPLFGAQSPEDILSEIIACKQAYPDYYIRVVAFDSFRQVQIMSFIVHVPY</sequence>
<reference evidence="6" key="1">
    <citation type="submission" date="2017-05" db="EMBL/GenBank/DDBJ databases">
        <title>Plastid comparative genomics reveals ancient divergence between Glaucophyte genera.</title>
        <authorList>
            <person name="Figueroa-Martinez F.J."/>
            <person name="Jackson C."/>
            <person name="Reyes-Prieto A."/>
        </authorList>
    </citation>
    <scope>NUCLEOTIDE SEQUENCE</scope>
    <source>
        <strain evidence="6">SAG 229-2</strain>
    </source>
</reference>
<evidence type="ECO:0000313" key="6">
    <source>
        <dbReference type="EMBL" id="ASQ40102.1"/>
    </source>
</evidence>
<evidence type="ECO:0000256" key="2">
    <source>
        <dbReference type="ARBA" id="ARBA00023300"/>
    </source>
</evidence>
<keyword evidence="1 3" id="KW-0113">Calvin cycle</keyword>
<dbReference type="GO" id="GO:0019253">
    <property type="term" value="P:reductive pentose-phosphate cycle"/>
    <property type="evidence" value="ECO:0007669"/>
    <property type="project" value="UniProtKB-UniRule"/>
</dbReference>
<comment type="subunit">
    <text evidence="3">Heterohexadecamer of 8 large and 8 small subunits.</text>
</comment>
<dbReference type="PANTHER" id="PTHR31262">
    <property type="entry name" value="RIBULOSE BISPHOSPHATE CARBOXYLASE SMALL CHAIN 1, CHLOROPLASTIC"/>
    <property type="match status" value="1"/>
</dbReference>
<dbReference type="PRINTS" id="PR00152">
    <property type="entry name" value="RUBISCOSMALL"/>
</dbReference>
<dbReference type="Pfam" id="PF00101">
    <property type="entry name" value="RuBisCO_small"/>
    <property type="match status" value="1"/>
</dbReference>
<dbReference type="CDD" id="cd03527">
    <property type="entry name" value="RuBisCO_small"/>
    <property type="match status" value="1"/>
</dbReference>
<protein>
    <recommendedName>
        <fullName evidence="3 4">Multifunctional fusion protein</fullName>
    </recommendedName>
    <domain>
        <recommendedName>
            <fullName evidence="3">Ribulose bisphosphate carboxylase small subunit</fullName>
            <shortName evidence="3">RuBisCO small subunit</shortName>
        </recommendedName>
    </domain>
    <domain>
        <recommendedName>
            <fullName evidence="4">Ribulose bisphosphate carboxylase small subunit, chloroplastic</fullName>
        </recommendedName>
    </domain>
</protein>
<dbReference type="InterPro" id="IPR036385">
    <property type="entry name" value="RuBisCO_ssu_sf"/>
</dbReference>
<dbReference type="SMART" id="SM00961">
    <property type="entry name" value="RuBisCO_small"/>
    <property type="match status" value="1"/>
</dbReference>
<comment type="similarity">
    <text evidence="3">Belongs to the RuBisCO small chain family.</text>
</comment>
<evidence type="ECO:0000259" key="5">
    <source>
        <dbReference type="SMART" id="SM00961"/>
    </source>
</evidence>
<dbReference type="SUPFAM" id="SSF55239">
    <property type="entry name" value="RuBisCO, small subunit"/>
    <property type="match status" value="1"/>
</dbReference>
<keyword evidence="3" id="KW-0150">Chloroplast</keyword>
<evidence type="ECO:0000256" key="3">
    <source>
        <dbReference type="HAMAP-Rule" id="MF_00859"/>
    </source>
</evidence>
<accession>A0A3G1IVP4</accession>
<keyword evidence="4 6" id="KW-0934">Plastid</keyword>
<evidence type="ECO:0000256" key="4">
    <source>
        <dbReference type="HAMAP-Rule" id="MF_00860"/>
    </source>
</evidence>
<dbReference type="GO" id="GO:0016984">
    <property type="term" value="F:ribulose-bisphosphate carboxylase activity"/>
    <property type="evidence" value="ECO:0007669"/>
    <property type="project" value="UniProtKB-UniRule"/>
</dbReference>
<geneLocation type="plastid" evidence="6"/>
<gene>
    <name evidence="3 6" type="primary">rbcS</name>
    <name evidence="4" type="synonym">RBCS</name>
</gene>
<dbReference type="GeneID" id="38575466"/>
<comment type="function">
    <text evidence="3">RuBisCO catalyzes two reactions: the carboxylation of D-ribulose 1,5-bisphosphate, the primary event in carbon dioxide fixation, as well as the oxidative fragmentation of the pentose substrate. Both reactions occur simultaneously and in competition at the same active site. Although the small subunit is not catalytic it is essential for maximal activity.</text>
</comment>